<sequence length="174" mass="18922">MFRVYGSVGVAPQSPLFILHLAAQGVDKSSATEKAIPLPPTAFGGCRPRAAGYIAVRPVNSARHIPPVRRRTLGDISLTIISFAPHHDAAVVRNVPLYNLGYRSPPIATRSGRNIIPDLNDLASLPRETLFLPMMGPIVWREASESLIVPAIFSLVARRTRAVELFSGIRSGFF</sequence>
<protein>
    <submittedName>
        <fullName evidence="1">Uncharacterized protein</fullName>
    </submittedName>
</protein>
<evidence type="ECO:0000313" key="1">
    <source>
        <dbReference type="EMBL" id="SJL08886.1"/>
    </source>
</evidence>
<dbReference type="Proteomes" id="UP000219338">
    <property type="component" value="Unassembled WGS sequence"/>
</dbReference>
<dbReference type="EMBL" id="FUEG01000009">
    <property type="protein sequence ID" value="SJL08886.1"/>
    <property type="molecule type" value="Genomic_DNA"/>
</dbReference>
<gene>
    <name evidence="1" type="ORF">ARMOST_12258</name>
</gene>
<evidence type="ECO:0000313" key="2">
    <source>
        <dbReference type="Proteomes" id="UP000219338"/>
    </source>
</evidence>
<dbReference type="AlphaFoldDB" id="A0A284RJE5"/>
<reference evidence="2" key="1">
    <citation type="journal article" date="2017" name="Nat. Ecol. Evol.">
        <title>Genome expansion and lineage-specific genetic innovations in the forest pathogenic fungi Armillaria.</title>
        <authorList>
            <person name="Sipos G."/>
            <person name="Prasanna A.N."/>
            <person name="Walter M.C."/>
            <person name="O'Connor E."/>
            <person name="Balint B."/>
            <person name="Krizsan K."/>
            <person name="Kiss B."/>
            <person name="Hess J."/>
            <person name="Varga T."/>
            <person name="Slot J."/>
            <person name="Riley R."/>
            <person name="Boka B."/>
            <person name="Rigling D."/>
            <person name="Barry K."/>
            <person name="Lee J."/>
            <person name="Mihaltcheva S."/>
            <person name="LaButti K."/>
            <person name="Lipzen A."/>
            <person name="Waldron R."/>
            <person name="Moloney N.M."/>
            <person name="Sperisen C."/>
            <person name="Kredics L."/>
            <person name="Vagvoelgyi C."/>
            <person name="Patrignani A."/>
            <person name="Fitzpatrick D."/>
            <person name="Nagy I."/>
            <person name="Doyle S."/>
            <person name="Anderson J.B."/>
            <person name="Grigoriev I.V."/>
            <person name="Gueldener U."/>
            <person name="Muensterkoetter M."/>
            <person name="Nagy L.G."/>
        </authorList>
    </citation>
    <scope>NUCLEOTIDE SEQUENCE [LARGE SCALE GENOMIC DNA]</scope>
    <source>
        <strain evidence="2">C18/9</strain>
    </source>
</reference>
<organism evidence="1 2">
    <name type="scientific">Armillaria ostoyae</name>
    <name type="common">Armillaria root rot fungus</name>
    <dbReference type="NCBI Taxonomy" id="47428"/>
    <lineage>
        <taxon>Eukaryota</taxon>
        <taxon>Fungi</taxon>
        <taxon>Dikarya</taxon>
        <taxon>Basidiomycota</taxon>
        <taxon>Agaricomycotina</taxon>
        <taxon>Agaricomycetes</taxon>
        <taxon>Agaricomycetidae</taxon>
        <taxon>Agaricales</taxon>
        <taxon>Marasmiineae</taxon>
        <taxon>Physalacriaceae</taxon>
        <taxon>Armillaria</taxon>
    </lineage>
</organism>
<name>A0A284RJE5_ARMOS</name>
<proteinExistence type="predicted"/>
<accession>A0A284RJE5</accession>
<keyword evidence="2" id="KW-1185">Reference proteome</keyword>